<feature type="region of interest" description="Disordered" evidence="1">
    <location>
        <begin position="292"/>
        <end position="399"/>
    </location>
</feature>
<evidence type="ECO:0000256" key="2">
    <source>
        <dbReference type="SAM" id="Phobius"/>
    </source>
</evidence>
<dbReference type="STRING" id="311410.LA5095_01661"/>
<accession>A0A0M7AAJ6</accession>
<dbReference type="RefSeq" id="WP_055113794.1">
    <property type="nucleotide sequence ID" value="NZ_CXWA01000001.1"/>
</dbReference>
<organism evidence="3 4">
    <name type="scientific">Roseibium album</name>
    <dbReference type="NCBI Taxonomy" id="311410"/>
    <lineage>
        <taxon>Bacteria</taxon>
        <taxon>Pseudomonadati</taxon>
        <taxon>Pseudomonadota</taxon>
        <taxon>Alphaproteobacteria</taxon>
        <taxon>Hyphomicrobiales</taxon>
        <taxon>Stappiaceae</taxon>
        <taxon>Roseibium</taxon>
    </lineage>
</organism>
<feature type="region of interest" description="Disordered" evidence="1">
    <location>
        <begin position="69"/>
        <end position="252"/>
    </location>
</feature>
<protein>
    <recommendedName>
        <fullName evidence="5">CheA signal transduction histidine kinase</fullName>
    </recommendedName>
</protein>
<keyword evidence="2" id="KW-0472">Membrane</keyword>
<feature type="compositionally biased region" description="Basic and acidic residues" evidence="1">
    <location>
        <begin position="322"/>
        <end position="331"/>
    </location>
</feature>
<sequence length="607" mass="63831">MADYYSILKKTIASLPESNGAARRSVYSRARNAIVNQLKAYEPPLSPSEITAEQLRLEEAIRKVEAEAARESLGLTPASVATSPRVETPAPQPAAPVDEVPSPEAAEHPEQAEPAVEEYAEPVATEPQPGEQSPPEPHSEPHGAVEEDVPSPLKETLSEAEALGTAATQAVQTVKEVVEPSTGHSTPASEPRQEPIFENKSPDDAGLFAEEAGGNAPDEKPLYSGEPEATPAPKGRSRRERPSASDALRSKSSSGRFLPIALGVLFLVVLLGAGAYFLLPLDDLVSVNRQQTETGESQATGAGRTEDAPVASSSGATADDPESSKNTDRLLDGGGDDVIAPDARTVTTTTITPQSTGLEPVPSAPAIVTNPQIEPVPEAPVQPQSSVVSPSATGDDAPLAVPQDNLAAIAPEQAAPEEPSAGLAASDGVQRSILYEEGEDTGGEGTASQGAVVWGLEEETNLDGQRQSVLTASIDIPERDVKVDIRIKPNDDTSLPASHLVEIKYDFPESFAAGDVVNVPGLVMKPTEEARGDALIGASVKVQPGFFWIALSNLPNEQQRNLNLLRERGWIDIPMLYENGKRGILTLEKGPDGAVAVEKAVTDWQAG</sequence>
<keyword evidence="2" id="KW-1133">Transmembrane helix</keyword>
<dbReference type="GeneID" id="97670282"/>
<evidence type="ECO:0000313" key="3">
    <source>
        <dbReference type="EMBL" id="CTQ71436.1"/>
    </source>
</evidence>
<gene>
    <name evidence="3" type="ORF">LA5096_02915</name>
</gene>
<feature type="compositionally biased region" description="Basic and acidic residues" evidence="1">
    <location>
        <begin position="191"/>
        <end position="203"/>
    </location>
</feature>
<name>A0A0M7AAJ6_9HYPH</name>
<feature type="transmembrane region" description="Helical" evidence="2">
    <location>
        <begin position="257"/>
        <end position="279"/>
    </location>
</feature>
<reference evidence="4" key="1">
    <citation type="submission" date="2015-07" db="EMBL/GenBank/DDBJ databases">
        <authorList>
            <person name="Rodrigo-Torres Lidia"/>
            <person name="Arahal R.David."/>
        </authorList>
    </citation>
    <scope>NUCLEOTIDE SEQUENCE [LARGE SCALE GENOMIC DNA]</scope>
    <source>
        <strain evidence="4">CECT 5096</strain>
    </source>
</reference>
<keyword evidence="2" id="KW-0812">Transmembrane</keyword>
<evidence type="ECO:0000256" key="1">
    <source>
        <dbReference type="SAM" id="MobiDB-lite"/>
    </source>
</evidence>
<feature type="compositionally biased region" description="Low complexity" evidence="1">
    <location>
        <begin position="345"/>
        <end position="356"/>
    </location>
</feature>
<dbReference type="AlphaFoldDB" id="A0A0M7AAJ6"/>
<dbReference type="OrthoDB" id="8442940at2"/>
<keyword evidence="4" id="KW-1185">Reference proteome</keyword>
<feature type="compositionally biased region" description="Low complexity" evidence="1">
    <location>
        <begin position="121"/>
        <end position="133"/>
    </location>
</feature>
<dbReference type="EMBL" id="CXWC01000010">
    <property type="protein sequence ID" value="CTQ71436.1"/>
    <property type="molecule type" value="Genomic_DNA"/>
</dbReference>
<proteinExistence type="predicted"/>
<feature type="compositionally biased region" description="Low complexity" evidence="1">
    <location>
        <begin position="375"/>
        <end position="392"/>
    </location>
</feature>
<evidence type="ECO:0000313" key="4">
    <source>
        <dbReference type="Proteomes" id="UP000049983"/>
    </source>
</evidence>
<evidence type="ECO:0008006" key="5">
    <source>
        <dbReference type="Google" id="ProtNLM"/>
    </source>
</evidence>
<dbReference type="Proteomes" id="UP000049983">
    <property type="component" value="Unassembled WGS sequence"/>
</dbReference>